<dbReference type="EMBL" id="JACIBT010000002">
    <property type="protein sequence ID" value="MBB3667621.1"/>
    <property type="molecule type" value="Genomic_DNA"/>
</dbReference>
<reference evidence="5 6" key="1">
    <citation type="submission" date="2020-08" db="EMBL/GenBank/DDBJ databases">
        <title>Sequencing the genomes of 1000 actinobacteria strains.</title>
        <authorList>
            <person name="Klenk H.-P."/>
        </authorList>
    </citation>
    <scope>NUCLEOTIDE SEQUENCE [LARGE SCALE GENOMIC DNA]</scope>
    <source>
        <strain evidence="5 6">DSM 28238</strain>
    </source>
</reference>
<gene>
    <name evidence="5" type="ORF">FHX47_001240</name>
</gene>
<keyword evidence="5" id="KW-0723">Serine/threonine-protein kinase</keyword>
<feature type="compositionally biased region" description="Polar residues" evidence="3">
    <location>
        <begin position="47"/>
        <end position="57"/>
    </location>
</feature>
<dbReference type="InterPro" id="IPR012893">
    <property type="entry name" value="HipA-like_C"/>
</dbReference>
<feature type="region of interest" description="Disordered" evidence="3">
    <location>
        <begin position="36"/>
        <end position="64"/>
    </location>
</feature>
<organism evidence="5 6">
    <name type="scientific">Garicola koreensis</name>
    <dbReference type="NCBI Taxonomy" id="1262554"/>
    <lineage>
        <taxon>Bacteria</taxon>
        <taxon>Bacillati</taxon>
        <taxon>Actinomycetota</taxon>
        <taxon>Actinomycetes</taxon>
        <taxon>Micrococcales</taxon>
        <taxon>Micrococcaceae</taxon>
        <taxon>Garicola</taxon>
    </lineage>
</organism>
<dbReference type="RefSeq" id="WP_246328060.1">
    <property type="nucleotide sequence ID" value="NZ_BAABKR010000001.1"/>
</dbReference>
<dbReference type="Proteomes" id="UP000547528">
    <property type="component" value="Unassembled WGS sequence"/>
</dbReference>
<evidence type="ECO:0000313" key="5">
    <source>
        <dbReference type="EMBL" id="MBB3667621.1"/>
    </source>
</evidence>
<feature type="domain" description="HipA-like C-terminal" evidence="4">
    <location>
        <begin position="5"/>
        <end position="41"/>
    </location>
</feature>
<keyword evidence="6" id="KW-1185">Reference proteome</keyword>
<evidence type="ECO:0000256" key="2">
    <source>
        <dbReference type="ARBA" id="ARBA00022777"/>
    </source>
</evidence>
<protein>
    <submittedName>
        <fullName evidence="5">Serine/threonine protein kinase HipA of HipAB toxin-antitoxin module</fullName>
    </submittedName>
</protein>
<comment type="caution">
    <text evidence="5">The sequence shown here is derived from an EMBL/GenBank/DDBJ whole genome shotgun (WGS) entry which is preliminary data.</text>
</comment>
<keyword evidence="2 5" id="KW-0418">Kinase</keyword>
<proteinExistence type="predicted"/>
<accession>A0A7W5U1R8</accession>
<evidence type="ECO:0000256" key="3">
    <source>
        <dbReference type="SAM" id="MobiDB-lite"/>
    </source>
</evidence>
<dbReference type="GO" id="GO:0004674">
    <property type="term" value="F:protein serine/threonine kinase activity"/>
    <property type="evidence" value="ECO:0007669"/>
    <property type="project" value="UniProtKB-KW"/>
</dbReference>
<name>A0A7W5U1R8_9MICC</name>
<sequence>MRVDNTVIGAPDAHARNCSVILDGESVRLAPLYDVSTEPAHTKGADVTSTGSLSWPNDSKGAAS</sequence>
<evidence type="ECO:0000256" key="1">
    <source>
        <dbReference type="ARBA" id="ARBA00022679"/>
    </source>
</evidence>
<dbReference type="Pfam" id="PF07804">
    <property type="entry name" value="HipA_C"/>
    <property type="match status" value="1"/>
</dbReference>
<evidence type="ECO:0000259" key="4">
    <source>
        <dbReference type="Pfam" id="PF07804"/>
    </source>
</evidence>
<dbReference type="AlphaFoldDB" id="A0A7W5U1R8"/>
<evidence type="ECO:0000313" key="6">
    <source>
        <dbReference type="Proteomes" id="UP000547528"/>
    </source>
</evidence>
<keyword evidence="1" id="KW-0808">Transferase</keyword>